<dbReference type="GO" id="GO:0016491">
    <property type="term" value="F:oxidoreductase activity"/>
    <property type="evidence" value="ECO:0007669"/>
    <property type="project" value="UniProtKB-ARBA"/>
</dbReference>
<dbReference type="PANTHER" id="PTHR13812:SF19">
    <property type="entry name" value="KETIMINE REDUCTASE MU-CRYSTALLIN"/>
    <property type="match status" value="1"/>
</dbReference>
<proteinExistence type="inferred from homology"/>
<dbReference type="PIRSF" id="PIRSF001439">
    <property type="entry name" value="CryM"/>
    <property type="match status" value="1"/>
</dbReference>
<accession>A0A239PV03</accession>
<dbReference type="SUPFAM" id="SSF51735">
    <property type="entry name" value="NAD(P)-binding Rossmann-fold domains"/>
    <property type="match status" value="1"/>
</dbReference>
<keyword evidence="3" id="KW-1185">Reference proteome</keyword>
<dbReference type="EMBL" id="FZQA01000004">
    <property type="protein sequence ID" value="SNT74131.1"/>
    <property type="molecule type" value="Genomic_DNA"/>
</dbReference>
<dbReference type="PANTHER" id="PTHR13812">
    <property type="entry name" value="KETIMINE REDUCTASE MU-CRYSTALLIN"/>
    <property type="match status" value="1"/>
</dbReference>
<dbReference type="Gene3D" id="3.40.50.720">
    <property type="entry name" value="NAD(P)-binding Rossmann-like Domain"/>
    <property type="match status" value="1"/>
</dbReference>
<comment type="similarity">
    <text evidence="1">Belongs to the ornithine cyclodeaminase/mu-crystallin family.</text>
</comment>
<dbReference type="FunFam" id="3.40.50.720:FF:000311">
    <property type="entry name" value="Ornithine cyclodeaminase"/>
    <property type="match status" value="1"/>
</dbReference>
<dbReference type="OrthoDB" id="9785971at2"/>
<sequence length="320" mass="34083">MLFIDGEEVRKRLTFERCIPLMREAMIAFSIGETRQLLRSILPLGAGRLLGIMPGAMGEHAVFGAKLISITPENFEKGRSSHQGIVALFDPEDGAPVAIVDASALTAIRTAAASAAATDALARPDAGRLALLGYGEQAREHAQAIARVRRLSSITIWGRRRERAEALAEHLCETLDCPATPVDSARAAARGADIVCTVTSAQEPVLEGAWLAAGAHVNVVGSSYAGPTEVDNALVAMSRFFVDSRAGALAQGAEFLRAKEAGLVDDDHIAGEIGEVFAGRIKGRQMREEITVYKSLGHVAQDLAAAWAIYQDIAGEMSRR</sequence>
<reference evidence="2 3" key="1">
    <citation type="submission" date="2017-07" db="EMBL/GenBank/DDBJ databases">
        <authorList>
            <person name="Sun Z.S."/>
            <person name="Albrecht U."/>
            <person name="Echele G."/>
            <person name="Lee C.C."/>
        </authorList>
    </citation>
    <scope>NUCLEOTIDE SEQUENCE [LARGE SCALE GENOMIC DNA]</scope>
    <source>
        <strain evidence="2 3">CGMCC 1.12710</strain>
    </source>
</reference>
<dbReference type="Proteomes" id="UP000198346">
    <property type="component" value="Unassembled WGS sequence"/>
</dbReference>
<dbReference type="AlphaFoldDB" id="A0A239PV03"/>
<gene>
    <name evidence="2" type="ORF">SAMN06297382_2037</name>
</gene>
<dbReference type="RefSeq" id="WP_089412506.1">
    <property type="nucleotide sequence ID" value="NZ_FZQA01000004.1"/>
</dbReference>
<name>A0A239PV03_9PROT</name>
<dbReference type="GO" id="GO:0019752">
    <property type="term" value="P:carboxylic acid metabolic process"/>
    <property type="evidence" value="ECO:0007669"/>
    <property type="project" value="UniProtKB-ARBA"/>
</dbReference>
<dbReference type="InterPro" id="IPR023401">
    <property type="entry name" value="ODC_N"/>
</dbReference>
<evidence type="ECO:0000256" key="1">
    <source>
        <dbReference type="ARBA" id="ARBA00008903"/>
    </source>
</evidence>
<organism evidence="2 3">
    <name type="scientific">Amphiplicatus metriothermophilus</name>
    <dbReference type="NCBI Taxonomy" id="1519374"/>
    <lineage>
        <taxon>Bacteria</taxon>
        <taxon>Pseudomonadati</taxon>
        <taxon>Pseudomonadota</taxon>
        <taxon>Alphaproteobacteria</taxon>
        <taxon>Parvularculales</taxon>
        <taxon>Parvularculaceae</taxon>
        <taxon>Amphiplicatus</taxon>
    </lineage>
</organism>
<dbReference type="Gene3D" id="3.30.1780.10">
    <property type="entry name" value="ornithine cyclodeaminase, domain 1"/>
    <property type="match status" value="1"/>
</dbReference>
<dbReference type="InterPro" id="IPR003462">
    <property type="entry name" value="ODC_Mu_crystall"/>
</dbReference>
<dbReference type="GO" id="GO:0005737">
    <property type="term" value="C:cytoplasm"/>
    <property type="evidence" value="ECO:0007669"/>
    <property type="project" value="TreeGrafter"/>
</dbReference>
<dbReference type="InterPro" id="IPR036291">
    <property type="entry name" value="NAD(P)-bd_dom_sf"/>
</dbReference>
<evidence type="ECO:0000313" key="2">
    <source>
        <dbReference type="EMBL" id="SNT74131.1"/>
    </source>
</evidence>
<evidence type="ECO:0000313" key="3">
    <source>
        <dbReference type="Proteomes" id="UP000198346"/>
    </source>
</evidence>
<protein>
    <submittedName>
        <fullName evidence="2">Ornithine cyclodeaminase</fullName>
    </submittedName>
</protein>
<dbReference type="GO" id="GO:0042562">
    <property type="term" value="F:hormone binding"/>
    <property type="evidence" value="ECO:0007669"/>
    <property type="project" value="TreeGrafter"/>
</dbReference>
<dbReference type="Pfam" id="PF02423">
    <property type="entry name" value="OCD_Mu_crystall"/>
    <property type="match status" value="1"/>
</dbReference>